<dbReference type="EMBL" id="NBAG03000295">
    <property type="protein sequence ID" value="PNI45720.1"/>
    <property type="molecule type" value="Genomic_DNA"/>
</dbReference>
<evidence type="ECO:0000313" key="1">
    <source>
        <dbReference type="EMBL" id="PNI45720.1"/>
    </source>
</evidence>
<name>A0A2J8LEM7_PANTR</name>
<dbReference type="Proteomes" id="UP000236370">
    <property type="component" value="Unassembled WGS sequence"/>
</dbReference>
<accession>A0A2J8LEM7</accession>
<protein>
    <submittedName>
        <fullName evidence="1">SLC38A8 isoform 4</fullName>
    </submittedName>
</protein>
<evidence type="ECO:0000313" key="2">
    <source>
        <dbReference type="Proteomes" id="UP000236370"/>
    </source>
</evidence>
<gene>
    <name evidence="1" type="ORF">CK820_G0029397</name>
</gene>
<sequence length="46" mass="5087">MISVAFLRVIGDQLEKLCDSLLSGSPPAPQPWYADQRFTLPLLSVL</sequence>
<organism evidence="1 2">
    <name type="scientific">Pan troglodytes</name>
    <name type="common">Chimpanzee</name>
    <dbReference type="NCBI Taxonomy" id="9598"/>
    <lineage>
        <taxon>Eukaryota</taxon>
        <taxon>Metazoa</taxon>
        <taxon>Chordata</taxon>
        <taxon>Craniata</taxon>
        <taxon>Vertebrata</taxon>
        <taxon>Euteleostomi</taxon>
        <taxon>Mammalia</taxon>
        <taxon>Eutheria</taxon>
        <taxon>Euarchontoglires</taxon>
        <taxon>Primates</taxon>
        <taxon>Haplorrhini</taxon>
        <taxon>Catarrhini</taxon>
        <taxon>Hominidae</taxon>
        <taxon>Pan</taxon>
    </lineage>
</organism>
<reference evidence="1 2" key="1">
    <citation type="submission" date="2017-12" db="EMBL/GenBank/DDBJ databases">
        <title>High-resolution comparative analysis of great ape genomes.</title>
        <authorList>
            <person name="Pollen A."/>
            <person name="Hastie A."/>
            <person name="Hormozdiari F."/>
            <person name="Dougherty M."/>
            <person name="Liu R."/>
            <person name="Chaisson M."/>
            <person name="Hoppe E."/>
            <person name="Hill C."/>
            <person name="Pang A."/>
            <person name="Hillier L."/>
            <person name="Baker C."/>
            <person name="Armstrong J."/>
            <person name="Shendure J."/>
            <person name="Paten B."/>
            <person name="Wilson R."/>
            <person name="Chao H."/>
            <person name="Schneider V."/>
            <person name="Ventura M."/>
            <person name="Kronenberg Z."/>
            <person name="Murali S."/>
            <person name="Gordon D."/>
            <person name="Cantsilieris S."/>
            <person name="Munson K."/>
            <person name="Nelson B."/>
            <person name="Raja A."/>
            <person name="Underwood J."/>
            <person name="Diekhans M."/>
            <person name="Fiddes I."/>
            <person name="Haussler D."/>
            <person name="Eichler E."/>
        </authorList>
    </citation>
    <scope>NUCLEOTIDE SEQUENCE [LARGE SCALE GENOMIC DNA]</scope>
    <source>
        <strain evidence="1">Yerkes chimp pedigree #C0471</strain>
    </source>
</reference>
<dbReference type="AlphaFoldDB" id="A0A2J8LEM7"/>
<comment type="caution">
    <text evidence="1">The sequence shown here is derived from an EMBL/GenBank/DDBJ whole genome shotgun (WGS) entry which is preliminary data.</text>
</comment>
<feature type="non-terminal residue" evidence="1">
    <location>
        <position position="46"/>
    </location>
</feature>
<proteinExistence type="predicted"/>